<dbReference type="PANTHER" id="PTHR43247">
    <property type="entry name" value="PHOSPHOSERINE AMINOTRANSFERASE"/>
    <property type="match status" value="1"/>
</dbReference>
<comment type="catalytic activity">
    <reaction evidence="10 12">
        <text>4-(phosphooxy)-L-threonine + 2-oxoglutarate = (R)-3-hydroxy-2-oxo-4-phosphooxybutanoate + L-glutamate</text>
        <dbReference type="Rhea" id="RHEA:16573"/>
        <dbReference type="ChEBI" id="CHEBI:16810"/>
        <dbReference type="ChEBI" id="CHEBI:29985"/>
        <dbReference type="ChEBI" id="CHEBI:58452"/>
        <dbReference type="ChEBI" id="CHEBI:58538"/>
        <dbReference type="EC" id="2.6.1.52"/>
    </reaction>
</comment>
<keyword evidence="12" id="KW-0963">Cytoplasm</keyword>
<evidence type="ECO:0000256" key="4">
    <source>
        <dbReference type="ARBA" id="ARBA00022576"/>
    </source>
</evidence>
<feature type="binding site" evidence="12">
    <location>
        <position position="100"/>
    </location>
    <ligand>
        <name>pyridoxal 5'-phosphate</name>
        <dbReference type="ChEBI" id="CHEBI:597326"/>
    </ligand>
</feature>
<keyword evidence="7 12" id="KW-0663">Pyridoxal phosphate</keyword>
<evidence type="ECO:0000256" key="9">
    <source>
        <dbReference type="ARBA" id="ARBA00023299"/>
    </source>
</evidence>
<evidence type="ECO:0000256" key="12">
    <source>
        <dbReference type="HAMAP-Rule" id="MF_00160"/>
    </source>
</evidence>
<dbReference type="PROSITE" id="PS00595">
    <property type="entry name" value="AA_TRANSFER_CLASS_5"/>
    <property type="match status" value="1"/>
</dbReference>
<keyword evidence="4 12" id="KW-0032">Aminotransferase</keyword>
<comment type="pathway">
    <text evidence="1 12">Cofactor biosynthesis; pyridoxine 5'-phosphate biosynthesis; pyridoxine 5'-phosphate from D-erythrose 4-phosphate: step 3/5.</text>
</comment>
<evidence type="ECO:0000256" key="6">
    <source>
        <dbReference type="ARBA" id="ARBA00022679"/>
    </source>
</evidence>
<dbReference type="PANTHER" id="PTHR43247:SF1">
    <property type="entry name" value="PHOSPHOSERINE AMINOTRANSFERASE"/>
    <property type="match status" value="1"/>
</dbReference>
<dbReference type="NCBIfam" id="NF003764">
    <property type="entry name" value="PRK05355.1"/>
    <property type="match status" value="1"/>
</dbReference>
<organism evidence="14 15">
    <name type="scientific">Christiangramia lutea</name>
    <dbReference type="NCBI Taxonomy" id="1607951"/>
    <lineage>
        <taxon>Bacteria</taxon>
        <taxon>Pseudomonadati</taxon>
        <taxon>Bacteroidota</taxon>
        <taxon>Flavobacteriia</taxon>
        <taxon>Flavobacteriales</taxon>
        <taxon>Flavobacteriaceae</taxon>
        <taxon>Christiangramia</taxon>
    </lineage>
</organism>
<gene>
    <name evidence="12 14" type="primary">serC</name>
    <name evidence="14" type="ORF">ML462_07340</name>
</gene>
<evidence type="ECO:0000256" key="10">
    <source>
        <dbReference type="ARBA" id="ARBA00047630"/>
    </source>
</evidence>
<feature type="domain" description="Aminotransferase class V" evidence="13">
    <location>
        <begin position="5"/>
        <end position="342"/>
    </location>
</feature>
<dbReference type="SUPFAM" id="SSF53383">
    <property type="entry name" value="PLP-dependent transferases"/>
    <property type="match status" value="1"/>
</dbReference>
<evidence type="ECO:0000256" key="2">
    <source>
        <dbReference type="ARBA" id="ARBA00005099"/>
    </source>
</evidence>
<feature type="binding site" evidence="12">
    <location>
        <begin position="76"/>
        <end position="77"/>
    </location>
    <ligand>
        <name>pyridoxal 5'-phosphate</name>
        <dbReference type="ChEBI" id="CHEBI:597326"/>
    </ligand>
</feature>
<feature type="binding site" evidence="12">
    <location>
        <position position="41"/>
    </location>
    <ligand>
        <name>L-glutamate</name>
        <dbReference type="ChEBI" id="CHEBI:29985"/>
    </ligand>
</feature>
<comment type="caution">
    <text evidence="12">Lacks conserved residue(s) required for the propagation of feature annotation.</text>
</comment>
<sequence>MKKHNFSAGPCILPQEVFKEASQAILDFNDSGLSILEISHRSPDFVAVMDEAQALALELLGLKGKGYKALFLQGGASMQFLMVAYNLLEEKAAYLNTGTWSTKAIKEAKLFGEIEEVASSKDKNFNYIPKSYSIPDEVDYFHCTSNNTIFGTQMKEFPSTASPLVCDMSSDIFSRELDFSKFDLIYAGAQKNMGPAGTTLVVVKEDILGKVSREIPSMMSYSTHIGKDSMFNTPAVYAVYVSMLTLRWIKANGGIKAMEERNQKKAELIYNEIDRNPLFKGFAANEDRSVMNATFNLVDESHKDTFDQMWKGAGVNGLNGHRSVGGYRASMYNALPIESVQVVVDLMKELEKKI</sequence>
<dbReference type="InterPro" id="IPR022278">
    <property type="entry name" value="Pser_aminoTfrase"/>
</dbReference>
<keyword evidence="6 12" id="KW-0808">Transferase</keyword>
<dbReference type="PIRSF" id="PIRSF000525">
    <property type="entry name" value="SerC"/>
    <property type="match status" value="1"/>
</dbReference>
<protein>
    <recommendedName>
        <fullName evidence="12">Phosphoserine aminotransferase</fullName>
        <ecNumber evidence="12">2.6.1.52</ecNumber>
    </recommendedName>
    <alternativeName>
        <fullName evidence="12">Phosphohydroxythreonine aminotransferase</fullName>
        <shortName evidence="12">PSAT</shortName>
    </alternativeName>
</protein>
<comment type="function">
    <text evidence="12">Catalyzes the reversible conversion of 3-phosphohydroxypyruvate to phosphoserine and of 3-hydroxy-2-oxo-4-phosphonooxybutanoate to phosphohydroxythreonine.</text>
</comment>
<dbReference type="EC" id="2.6.1.52" evidence="12"/>
<feature type="binding site" evidence="12">
    <location>
        <begin position="232"/>
        <end position="233"/>
    </location>
    <ligand>
        <name>pyridoxal 5'-phosphate</name>
        <dbReference type="ChEBI" id="CHEBI:597326"/>
    </ligand>
</feature>
<dbReference type="FunFam" id="3.40.640.10:FF:000010">
    <property type="entry name" value="Phosphoserine aminotransferase"/>
    <property type="match status" value="1"/>
</dbReference>
<feature type="modified residue" description="N6-(pyridoxal phosphate)lysine" evidence="12">
    <location>
        <position position="191"/>
    </location>
</feature>
<dbReference type="RefSeq" id="WP_240713158.1">
    <property type="nucleotide sequence ID" value="NZ_JAKVTV010000002.1"/>
</dbReference>
<dbReference type="GO" id="GO:0008615">
    <property type="term" value="P:pyridoxine biosynthetic process"/>
    <property type="evidence" value="ECO:0007669"/>
    <property type="project" value="UniProtKB-UniRule"/>
</dbReference>
<dbReference type="Proteomes" id="UP001139226">
    <property type="component" value="Unassembled WGS sequence"/>
</dbReference>
<evidence type="ECO:0000259" key="13">
    <source>
        <dbReference type="Pfam" id="PF00266"/>
    </source>
</evidence>
<proteinExistence type="inferred from homology"/>
<dbReference type="GO" id="GO:0030170">
    <property type="term" value="F:pyridoxal phosphate binding"/>
    <property type="evidence" value="ECO:0007669"/>
    <property type="project" value="UniProtKB-UniRule"/>
</dbReference>
<feature type="binding site" evidence="12">
    <location>
        <position position="148"/>
    </location>
    <ligand>
        <name>pyridoxal 5'-phosphate</name>
        <dbReference type="ChEBI" id="CHEBI:597326"/>
    </ligand>
</feature>
<evidence type="ECO:0000256" key="8">
    <source>
        <dbReference type="ARBA" id="ARBA00023096"/>
    </source>
</evidence>
<comment type="pathway">
    <text evidence="2 12">Amino-acid biosynthesis; L-serine biosynthesis; L-serine from 3-phospho-D-glycerate: step 2/3.</text>
</comment>
<accession>A0A9X2A934</accession>
<dbReference type="Pfam" id="PF00266">
    <property type="entry name" value="Aminotran_5"/>
    <property type="match status" value="1"/>
</dbReference>
<dbReference type="InterPro" id="IPR015422">
    <property type="entry name" value="PyrdxlP-dep_Trfase_small"/>
</dbReference>
<dbReference type="GO" id="GO:0005737">
    <property type="term" value="C:cytoplasm"/>
    <property type="evidence" value="ECO:0007669"/>
    <property type="project" value="UniProtKB-SubCell"/>
</dbReference>
<dbReference type="GO" id="GO:0004648">
    <property type="term" value="F:O-phospho-L-serine:2-oxoglutarate aminotransferase activity"/>
    <property type="evidence" value="ECO:0007669"/>
    <property type="project" value="UniProtKB-UniRule"/>
</dbReference>
<evidence type="ECO:0000256" key="7">
    <source>
        <dbReference type="ARBA" id="ARBA00022898"/>
    </source>
</evidence>
<evidence type="ECO:0000313" key="14">
    <source>
        <dbReference type="EMBL" id="MCH4822985.1"/>
    </source>
</evidence>
<feature type="binding site" evidence="12">
    <location>
        <position position="167"/>
    </location>
    <ligand>
        <name>pyridoxal 5'-phosphate</name>
        <dbReference type="ChEBI" id="CHEBI:597326"/>
    </ligand>
</feature>
<comment type="subcellular location">
    <subcellularLocation>
        <location evidence="12">Cytoplasm</location>
    </subcellularLocation>
</comment>
<dbReference type="Gene3D" id="3.90.1150.10">
    <property type="entry name" value="Aspartate Aminotransferase, domain 1"/>
    <property type="match status" value="1"/>
</dbReference>
<evidence type="ECO:0000256" key="5">
    <source>
        <dbReference type="ARBA" id="ARBA00022605"/>
    </source>
</evidence>
<keyword evidence="15" id="KW-1185">Reference proteome</keyword>
<evidence type="ECO:0000256" key="3">
    <source>
        <dbReference type="ARBA" id="ARBA00006904"/>
    </source>
</evidence>
<comment type="cofactor">
    <cofactor evidence="12">
        <name>pyridoxal 5'-phosphate</name>
        <dbReference type="ChEBI" id="CHEBI:597326"/>
    </cofactor>
    <text evidence="12">Binds 1 pyridoxal phosphate per subunit.</text>
</comment>
<evidence type="ECO:0000256" key="11">
    <source>
        <dbReference type="ARBA" id="ARBA00049007"/>
    </source>
</evidence>
<keyword evidence="5 12" id="KW-0028">Amino-acid biosynthesis</keyword>
<comment type="caution">
    <text evidence="14">The sequence shown here is derived from an EMBL/GenBank/DDBJ whole genome shotgun (WGS) entry which is preliminary data.</text>
</comment>
<dbReference type="EMBL" id="JAKVTV010000002">
    <property type="protein sequence ID" value="MCH4822985.1"/>
    <property type="molecule type" value="Genomic_DNA"/>
</dbReference>
<dbReference type="InterPro" id="IPR020578">
    <property type="entry name" value="Aminotrans_V_PyrdxlP_BS"/>
</dbReference>
<keyword evidence="9 12" id="KW-0718">Serine biosynthesis</keyword>
<dbReference type="Gene3D" id="3.40.640.10">
    <property type="entry name" value="Type I PLP-dependent aspartate aminotransferase-like (Major domain)"/>
    <property type="match status" value="1"/>
</dbReference>
<dbReference type="InterPro" id="IPR015424">
    <property type="entry name" value="PyrdxlP-dep_Trfase"/>
</dbReference>
<reference evidence="14" key="1">
    <citation type="submission" date="2022-03" db="EMBL/GenBank/DDBJ databases">
        <title>Gramella crocea sp. nov., isolated from activated sludge of a seafood processing plant.</title>
        <authorList>
            <person name="Zhang X."/>
        </authorList>
    </citation>
    <scope>NUCLEOTIDE SEQUENCE</scope>
    <source>
        <strain evidence="14">YJ019</strain>
    </source>
</reference>
<dbReference type="InterPro" id="IPR000192">
    <property type="entry name" value="Aminotrans_V_dom"/>
</dbReference>
<comment type="similarity">
    <text evidence="3 12">Belongs to the class-V pyridoxal-phosphate-dependent aminotransferase family. SerC subfamily.</text>
</comment>
<dbReference type="HAMAP" id="MF_00160">
    <property type="entry name" value="SerC_aminotrans_5"/>
    <property type="match status" value="1"/>
</dbReference>
<comment type="catalytic activity">
    <reaction evidence="11 12">
        <text>O-phospho-L-serine + 2-oxoglutarate = 3-phosphooxypyruvate + L-glutamate</text>
        <dbReference type="Rhea" id="RHEA:14329"/>
        <dbReference type="ChEBI" id="CHEBI:16810"/>
        <dbReference type="ChEBI" id="CHEBI:18110"/>
        <dbReference type="ChEBI" id="CHEBI:29985"/>
        <dbReference type="ChEBI" id="CHEBI:57524"/>
        <dbReference type="EC" id="2.6.1.52"/>
    </reaction>
</comment>
<name>A0A9X2A934_9FLAO</name>
<keyword evidence="8 12" id="KW-0664">Pyridoxine biosynthesis</keyword>
<dbReference type="InterPro" id="IPR015421">
    <property type="entry name" value="PyrdxlP-dep_Trfase_major"/>
</dbReference>
<evidence type="ECO:0000256" key="1">
    <source>
        <dbReference type="ARBA" id="ARBA00004915"/>
    </source>
</evidence>
<feature type="binding site" evidence="12">
    <location>
        <position position="190"/>
    </location>
    <ligand>
        <name>pyridoxal 5'-phosphate</name>
        <dbReference type="ChEBI" id="CHEBI:597326"/>
    </ligand>
</feature>
<dbReference type="AlphaFoldDB" id="A0A9X2A934"/>
<comment type="subunit">
    <text evidence="12">Homodimer.</text>
</comment>
<dbReference type="FunFam" id="3.90.1150.10:FF:000006">
    <property type="entry name" value="Phosphoserine aminotransferase"/>
    <property type="match status" value="1"/>
</dbReference>
<evidence type="ECO:0000313" key="15">
    <source>
        <dbReference type="Proteomes" id="UP001139226"/>
    </source>
</evidence>
<dbReference type="GO" id="GO:0006564">
    <property type="term" value="P:L-serine biosynthetic process"/>
    <property type="evidence" value="ECO:0007669"/>
    <property type="project" value="UniProtKB-UniRule"/>
</dbReference>